<reference evidence="2 3" key="1">
    <citation type="submission" date="2020-03" db="EMBL/GenBank/DDBJ databases">
        <title>Whole genome shotgun sequence of Phytohabitans rumicis NBRC 108638.</title>
        <authorList>
            <person name="Komaki H."/>
            <person name="Tamura T."/>
        </authorList>
    </citation>
    <scope>NUCLEOTIDE SEQUENCE [LARGE SCALE GENOMIC DNA]</scope>
    <source>
        <strain evidence="2 3">NBRC 108638</strain>
    </source>
</reference>
<comment type="caution">
    <text evidence="2">The sequence shown here is derived from an EMBL/GenBank/DDBJ whole genome shotgun (WGS) entry which is preliminary data.</text>
</comment>
<feature type="compositionally biased region" description="Low complexity" evidence="1">
    <location>
        <begin position="27"/>
        <end position="37"/>
    </location>
</feature>
<organism evidence="2 3">
    <name type="scientific">Phytohabitans rumicis</name>
    <dbReference type="NCBI Taxonomy" id="1076125"/>
    <lineage>
        <taxon>Bacteria</taxon>
        <taxon>Bacillati</taxon>
        <taxon>Actinomycetota</taxon>
        <taxon>Actinomycetes</taxon>
        <taxon>Micromonosporales</taxon>
        <taxon>Micromonosporaceae</taxon>
    </lineage>
</organism>
<sequence length="185" mass="20092">MANAATEGPVPAATPLSPGVEPPKPGSWPGWPKFGSGDEVQQLRDLEGLGFPLTVPSSWTCVAAGSSEGFAKYNCGESPGQNPAIGGELTVRTCPLVCDEERRTAMRKSEEAWGLQWHRGSRLSAYAETDTIDGAPRYGLVLVAYYRTETDESVNRQVVLRMTAPVDRAAELQKIANYLRDTLFF</sequence>
<protein>
    <recommendedName>
        <fullName evidence="4">DUF3558 domain-containing protein</fullName>
    </recommendedName>
</protein>
<dbReference type="AlphaFoldDB" id="A0A6V8LHZ4"/>
<dbReference type="Proteomes" id="UP000482960">
    <property type="component" value="Unassembled WGS sequence"/>
</dbReference>
<evidence type="ECO:0000313" key="3">
    <source>
        <dbReference type="Proteomes" id="UP000482960"/>
    </source>
</evidence>
<accession>A0A6V8LHZ4</accession>
<proteinExistence type="predicted"/>
<dbReference type="EMBL" id="BLPG01000001">
    <property type="protein sequence ID" value="GFJ92275.1"/>
    <property type="molecule type" value="Genomic_DNA"/>
</dbReference>
<keyword evidence="3" id="KW-1185">Reference proteome</keyword>
<feature type="region of interest" description="Disordered" evidence="1">
    <location>
        <begin position="1"/>
        <end position="37"/>
    </location>
</feature>
<evidence type="ECO:0000313" key="2">
    <source>
        <dbReference type="EMBL" id="GFJ92275.1"/>
    </source>
</evidence>
<name>A0A6V8LHZ4_9ACTN</name>
<evidence type="ECO:0000256" key="1">
    <source>
        <dbReference type="SAM" id="MobiDB-lite"/>
    </source>
</evidence>
<gene>
    <name evidence="2" type="ORF">Prum_059170</name>
</gene>
<reference evidence="2 3" key="2">
    <citation type="submission" date="2020-03" db="EMBL/GenBank/DDBJ databases">
        <authorList>
            <person name="Ichikawa N."/>
            <person name="Kimura A."/>
            <person name="Kitahashi Y."/>
            <person name="Uohara A."/>
        </authorList>
    </citation>
    <scope>NUCLEOTIDE SEQUENCE [LARGE SCALE GENOMIC DNA]</scope>
    <source>
        <strain evidence="2 3">NBRC 108638</strain>
    </source>
</reference>
<evidence type="ECO:0008006" key="4">
    <source>
        <dbReference type="Google" id="ProtNLM"/>
    </source>
</evidence>